<proteinExistence type="predicted"/>
<sequence length="338" mass="36554">MDKHAQATVANVMLRDERDIQTELEQSKNTVQNLFSGGRIRAAAFEEFARLAVRDINNSKTELIYPPEGGILAQDKTNQLRQVRLTSAGLGISTDGWQTLKAAVTADGVMGERIVGQIGNFDSLSIGSGNEIILLNHTGLAAGNANFNDSPFRVDMEGNVVARKITLTGTIGNNLYMGLIGEENDRRIEFVNSSGYQAYISYVSSDNSHLLKIRAGNDIRIDSGLYLSLTGMVITLNGDSYIGSNLPGNRIVTASELDATWTALAGKANASHSHSVTLPDHIHGNPANANSGGGTFTGSLFFFHVVGLLDIIRIINNLQNHLRERQVRSCALMPRTKS</sequence>
<comment type="caution">
    <text evidence="1">The sequence shown here is derived from an EMBL/GenBank/DDBJ whole genome shotgun (WGS) entry which is preliminary data.</text>
</comment>
<accession>A0ABX3HMS9</accession>
<organism evidence="1 2">
    <name type="scientific">Paenibacillus borealis</name>
    <dbReference type="NCBI Taxonomy" id="160799"/>
    <lineage>
        <taxon>Bacteria</taxon>
        <taxon>Bacillati</taxon>
        <taxon>Bacillota</taxon>
        <taxon>Bacilli</taxon>
        <taxon>Bacillales</taxon>
        <taxon>Paenibacillaceae</taxon>
        <taxon>Paenibacillus</taxon>
    </lineage>
</organism>
<dbReference type="EMBL" id="MPTB01000006">
    <property type="protein sequence ID" value="OMD50799.1"/>
    <property type="molecule type" value="Genomic_DNA"/>
</dbReference>
<keyword evidence="2" id="KW-1185">Reference proteome</keyword>
<gene>
    <name evidence="1" type="ORF">BSK56_06455</name>
</gene>
<name>A0ABX3HMS9_PAEBO</name>
<evidence type="ECO:0000313" key="2">
    <source>
        <dbReference type="Proteomes" id="UP000187412"/>
    </source>
</evidence>
<dbReference type="Proteomes" id="UP000187412">
    <property type="component" value="Unassembled WGS sequence"/>
</dbReference>
<dbReference type="RefSeq" id="WP_076109818.1">
    <property type="nucleotide sequence ID" value="NZ_MPTB01000006.1"/>
</dbReference>
<protein>
    <submittedName>
        <fullName evidence="1">Uncharacterized protein</fullName>
    </submittedName>
</protein>
<reference evidence="1 2" key="1">
    <citation type="submission" date="2016-10" db="EMBL/GenBank/DDBJ databases">
        <title>Paenibacillus species isolates.</title>
        <authorList>
            <person name="Beno S.M."/>
        </authorList>
    </citation>
    <scope>NUCLEOTIDE SEQUENCE [LARGE SCALE GENOMIC DNA]</scope>
    <source>
        <strain evidence="1 2">FSL H7-0744</strain>
    </source>
</reference>
<evidence type="ECO:0000313" key="1">
    <source>
        <dbReference type="EMBL" id="OMD50799.1"/>
    </source>
</evidence>